<dbReference type="Ensembl" id="ENSNPET00000017396.1">
    <property type="protein sequence ID" value="ENSNPEP00000016974.1"/>
    <property type="gene ID" value="ENSNPEG00000012640.1"/>
</dbReference>
<evidence type="ECO:0000313" key="7">
    <source>
        <dbReference type="Proteomes" id="UP000694420"/>
    </source>
</evidence>
<keyword evidence="4" id="KW-0472">Membrane</keyword>
<comment type="pathway">
    <text evidence="1">Protein modification; protein ubiquitination.</text>
</comment>
<evidence type="ECO:0000256" key="4">
    <source>
        <dbReference type="SAM" id="Phobius"/>
    </source>
</evidence>
<dbReference type="Proteomes" id="UP000694420">
    <property type="component" value="Unplaced"/>
</dbReference>
<feature type="transmembrane region" description="Helical" evidence="4">
    <location>
        <begin position="43"/>
        <end position="63"/>
    </location>
</feature>
<reference evidence="6" key="1">
    <citation type="submission" date="2025-08" db="UniProtKB">
        <authorList>
            <consortium name="Ensembl"/>
        </authorList>
    </citation>
    <scope>IDENTIFICATION</scope>
</reference>
<dbReference type="InterPro" id="IPR035985">
    <property type="entry name" value="Ubiquitin-activating_enz"/>
</dbReference>
<proteinExistence type="inferred from homology"/>
<dbReference type="Gene3D" id="1.10.10.2660">
    <property type="entry name" value="Ubiquitin-activating enzyme E1, SCCH domain"/>
    <property type="match status" value="1"/>
</dbReference>
<feature type="compositionally biased region" description="Basic residues" evidence="3">
    <location>
        <begin position="177"/>
        <end position="187"/>
    </location>
</feature>
<evidence type="ECO:0000256" key="2">
    <source>
        <dbReference type="ARBA" id="ARBA00005673"/>
    </source>
</evidence>
<evidence type="ECO:0000256" key="3">
    <source>
        <dbReference type="SAM" id="MobiDB-lite"/>
    </source>
</evidence>
<dbReference type="AlphaFoldDB" id="A0A8C6ZTS4"/>
<evidence type="ECO:0000256" key="1">
    <source>
        <dbReference type="ARBA" id="ARBA00004906"/>
    </source>
</evidence>
<keyword evidence="7" id="KW-1185">Reference proteome</keyword>
<dbReference type="GO" id="GO:0008641">
    <property type="term" value="F:ubiquitin-like modifier activating enzyme activity"/>
    <property type="evidence" value="ECO:0007669"/>
    <property type="project" value="InterPro"/>
</dbReference>
<organism evidence="6 7">
    <name type="scientific">Nothoprocta perdicaria</name>
    <name type="common">Chilean tinamou</name>
    <name type="synonym">Crypturus perdicarius</name>
    <dbReference type="NCBI Taxonomy" id="30464"/>
    <lineage>
        <taxon>Eukaryota</taxon>
        <taxon>Metazoa</taxon>
        <taxon>Chordata</taxon>
        <taxon>Craniata</taxon>
        <taxon>Vertebrata</taxon>
        <taxon>Euteleostomi</taxon>
        <taxon>Archelosauria</taxon>
        <taxon>Archosauria</taxon>
        <taxon>Dinosauria</taxon>
        <taxon>Saurischia</taxon>
        <taxon>Theropoda</taxon>
        <taxon>Coelurosauria</taxon>
        <taxon>Aves</taxon>
        <taxon>Palaeognathae</taxon>
        <taxon>Tinamiformes</taxon>
        <taxon>Tinamidae</taxon>
        <taxon>Nothoprocta</taxon>
    </lineage>
</organism>
<name>A0A8C6ZTS4_NOTPE</name>
<feature type="compositionally biased region" description="Low complexity" evidence="3">
    <location>
        <begin position="140"/>
        <end position="176"/>
    </location>
</feature>
<evidence type="ECO:0000259" key="5">
    <source>
        <dbReference type="Pfam" id="PF10585"/>
    </source>
</evidence>
<keyword evidence="4" id="KW-0812">Transmembrane</keyword>
<dbReference type="Gene3D" id="3.40.50.720">
    <property type="entry name" value="NAD(P)-binding Rossmann-like Domain"/>
    <property type="match status" value="1"/>
</dbReference>
<dbReference type="InterPro" id="IPR042063">
    <property type="entry name" value="Ubi_acti_E1_SCCH"/>
</dbReference>
<reference evidence="6" key="2">
    <citation type="submission" date="2025-09" db="UniProtKB">
        <authorList>
            <consortium name="Ensembl"/>
        </authorList>
    </citation>
    <scope>IDENTIFICATION</scope>
</reference>
<feature type="domain" description="Ubiquitin-activating enzyme SCCH" evidence="5">
    <location>
        <begin position="7"/>
        <end position="37"/>
    </location>
</feature>
<keyword evidence="4" id="KW-1133">Transmembrane helix</keyword>
<evidence type="ECO:0000313" key="6">
    <source>
        <dbReference type="Ensembl" id="ENSNPEP00000016974.1"/>
    </source>
</evidence>
<dbReference type="SUPFAM" id="SSF69572">
    <property type="entry name" value="Activating enzymes of the ubiquitin-like proteins"/>
    <property type="match status" value="1"/>
</dbReference>
<dbReference type="InterPro" id="IPR019572">
    <property type="entry name" value="UBA_E1_SCCH"/>
</dbReference>
<comment type="similarity">
    <text evidence="2">Belongs to the ubiquitin-activating E1 family.</text>
</comment>
<feature type="region of interest" description="Disordered" evidence="3">
    <location>
        <begin position="140"/>
        <end position="187"/>
    </location>
</feature>
<sequence length="187" mass="20286">ALSCSPDDDLHVDFVTAASNLRAGNYGIPGADRLASKRLMGRIVPAIATTTMAVAGLACLEIYKLAWGCRERGCYRRSNVYLSSSLLLRGEPGPPDTYWYGQREWSCWERLEVQAAGADGREMTLRELLEWLEASAAARAGRGPRSPALTPAPRRARTAGPSPCSCTATRCSTTARPTRRRGRGSGR</sequence>
<protein>
    <recommendedName>
        <fullName evidence="5">Ubiquitin-activating enzyme SCCH domain-containing protein</fullName>
    </recommendedName>
</protein>
<dbReference type="Pfam" id="PF10585">
    <property type="entry name" value="UBA_E1_SCCH"/>
    <property type="match status" value="1"/>
</dbReference>
<accession>A0A8C6ZTS4</accession>